<gene>
    <name evidence="5" type="ORF">PAC_06391</name>
</gene>
<dbReference type="PANTHER" id="PTHR10907:SF47">
    <property type="entry name" value="REGUCALCIN"/>
    <property type="match status" value="1"/>
</dbReference>
<dbReference type="PANTHER" id="PTHR10907">
    <property type="entry name" value="REGUCALCIN"/>
    <property type="match status" value="1"/>
</dbReference>
<dbReference type="STRING" id="576137.A0A1L7WUV5"/>
<evidence type="ECO:0000256" key="3">
    <source>
        <dbReference type="PIRSR" id="PIRSR605511-2"/>
    </source>
</evidence>
<feature type="active site" description="Proton donor/acceptor" evidence="2">
    <location>
        <position position="230"/>
    </location>
</feature>
<proteinExistence type="inferred from homology"/>
<feature type="binding site" evidence="3">
    <location>
        <position position="180"/>
    </location>
    <ligand>
        <name>a divalent metal cation</name>
        <dbReference type="ChEBI" id="CHEBI:60240"/>
    </ligand>
</feature>
<comment type="similarity">
    <text evidence="1">Belongs to the SMP-30/CGR1 family.</text>
</comment>
<dbReference type="OrthoDB" id="423498at2759"/>
<evidence type="ECO:0000259" key="4">
    <source>
        <dbReference type="Pfam" id="PF08450"/>
    </source>
</evidence>
<evidence type="ECO:0000256" key="2">
    <source>
        <dbReference type="PIRSR" id="PIRSR605511-1"/>
    </source>
</evidence>
<feature type="binding site" evidence="3">
    <location>
        <position position="119"/>
    </location>
    <ligand>
        <name>substrate</name>
    </ligand>
</feature>
<dbReference type="SUPFAM" id="SSF63829">
    <property type="entry name" value="Calcium-dependent phosphotriesterase"/>
    <property type="match status" value="1"/>
</dbReference>
<dbReference type="AlphaFoldDB" id="A0A1L7WUV5"/>
<dbReference type="InterPro" id="IPR005511">
    <property type="entry name" value="SMP-30"/>
</dbReference>
<feature type="domain" description="SMP-30/Gluconolactonase/LRE-like region" evidence="4">
    <location>
        <begin position="23"/>
        <end position="288"/>
    </location>
</feature>
<sequence>MSGPLESIDGGKPWYKCYQPMVLGEAPIYRASDSTLHWVDCLVNHELQILEVDPETGDAKGEARVVKLEDSVTVHFFRKNVPGSYICAYYQGVAFMDEKTGKLDIVKEIIPTSKRSEFRFNDGGVDAKGRFRLAEIDLKAMAYGPNKLPESYGEPKGSLWRYDPDGSLHQMLKGGVICGNSLGWSPDNKIFYFHDSVAMKVYAYEFDLETGSISNKRLLIDRRSTYGEPDGMVVDTDGNLWIAMFASYRVMVFDPEGNHLKDILFTANNMTCTAWAGSNFDILFVSSGKDRSLDAKADDEGGHMFRYKPLGVKGAPKHEFAG</sequence>
<dbReference type="GO" id="GO:0005509">
    <property type="term" value="F:calcium ion binding"/>
    <property type="evidence" value="ECO:0007669"/>
    <property type="project" value="TreeGrafter"/>
</dbReference>
<evidence type="ECO:0000313" key="5">
    <source>
        <dbReference type="EMBL" id="CZR56503.1"/>
    </source>
</evidence>
<dbReference type="EMBL" id="FJOG01000008">
    <property type="protein sequence ID" value="CZR56503.1"/>
    <property type="molecule type" value="Genomic_DNA"/>
</dbReference>
<dbReference type="Gene3D" id="2.120.10.30">
    <property type="entry name" value="TolB, C-terminal domain"/>
    <property type="match status" value="1"/>
</dbReference>
<reference evidence="5 6" key="1">
    <citation type="submission" date="2016-03" db="EMBL/GenBank/DDBJ databases">
        <authorList>
            <person name="Ploux O."/>
        </authorList>
    </citation>
    <scope>NUCLEOTIDE SEQUENCE [LARGE SCALE GENOMIC DNA]</scope>
    <source>
        <strain evidence="5 6">UAMH 11012</strain>
    </source>
</reference>
<keyword evidence="6" id="KW-1185">Reference proteome</keyword>
<evidence type="ECO:0000313" key="6">
    <source>
        <dbReference type="Proteomes" id="UP000184330"/>
    </source>
</evidence>
<dbReference type="PRINTS" id="PR01790">
    <property type="entry name" value="SMP30FAMILY"/>
</dbReference>
<dbReference type="GO" id="GO:0004341">
    <property type="term" value="F:gluconolactonase activity"/>
    <property type="evidence" value="ECO:0007669"/>
    <property type="project" value="TreeGrafter"/>
</dbReference>
<keyword evidence="3" id="KW-0479">Metal-binding</keyword>
<evidence type="ECO:0000256" key="1">
    <source>
        <dbReference type="ARBA" id="ARBA00008853"/>
    </source>
</evidence>
<name>A0A1L7WUV5_9HELO</name>
<comment type="cofactor">
    <cofactor evidence="3">
        <name>Zn(2+)</name>
        <dbReference type="ChEBI" id="CHEBI:29105"/>
    </cofactor>
    <text evidence="3">Binds 1 divalent metal cation per subunit.</text>
</comment>
<dbReference type="Proteomes" id="UP000184330">
    <property type="component" value="Unassembled WGS sequence"/>
</dbReference>
<dbReference type="Pfam" id="PF08450">
    <property type="entry name" value="SGL"/>
    <property type="match status" value="1"/>
</dbReference>
<protein>
    <recommendedName>
        <fullName evidence="4">SMP-30/Gluconolactonase/LRE-like region domain-containing protein</fullName>
    </recommendedName>
</protein>
<organism evidence="5 6">
    <name type="scientific">Phialocephala subalpina</name>
    <dbReference type="NCBI Taxonomy" id="576137"/>
    <lineage>
        <taxon>Eukaryota</taxon>
        <taxon>Fungi</taxon>
        <taxon>Dikarya</taxon>
        <taxon>Ascomycota</taxon>
        <taxon>Pezizomycotina</taxon>
        <taxon>Leotiomycetes</taxon>
        <taxon>Helotiales</taxon>
        <taxon>Mollisiaceae</taxon>
        <taxon>Phialocephala</taxon>
        <taxon>Phialocephala fortinii species complex</taxon>
    </lineage>
</organism>
<dbReference type="InterPro" id="IPR013658">
    <property type="entry name" value="SGL"/>
</dbReference>
<keyword evidence="3" id="KW-0862">Zinc</keyword>
<dbReference type="InterPro" id="IPR011042">
    <property type="entry name" value="6-blade_b-propeller_TolB-like"/>
</dbReference>
<accession>A0A1L7WUV5</accession>
<feature type="binding site" evidence="3">
    <location>
        <position position="121"/>
    </location>
    <ligand>
        <name>substrate</name>
    </ligand>
</feature>
<feature type="binding site" evidence="3">
    <location>
        <position position="230"/>
    </location>
    <ligand>
        <name>a divalent metal cation</name>
        <dbReference type="ChEBI" id="CHEBI:60240"/>
    </ligand>
</feature>
<feature type="binding site" evidence="3">
    <location>
        <position position="25"/>
    </location>
    <ligand>
        <name>a divalent metal cation</name>
        <dbReference type="ChEBI" id="CHEBI:60240"/>
    </ligand>
</feature>